<proteinExistence type="predicted"/>
<dbReference type="EMBL" id="SRSD01000006">
    <property type="protein sequence ID" value="KAA0891236.1"/>
    <property type="molecule type" value="Genomic_DNA"/>
</dbReference>
<keyword evidence="1" id="KW-0808">Transferase</keyword>
<dbReference type="RefSeq" id="WP_149307600.1">
    <property type="nucleotide sequence ID" value="NZ_SRSD01000006.1"/>
</dbReference>
<dbReference type="OrthoDB" id="9807209at2"/>
<comment type="caution">
    <text evidence="1">The sequence shown here is derived from an EMBL/GenBank/DDBJ whole genome shotgun (WGS) entry which is preliminary data.</text>
</comment>
<dbReference type="Gene3D" id="3.40.50.2000">
    <property type="entry name" value="Glycogen Phosphorylase B"/>
    <property type="match status" value="1"/>
</dbReference>
<dbReference type="Pfam" id="PF13692">
    <property type="entry name" value="Glyco_trans_1_4"/>
    <property type="match status" value="1"/>
</dbReference>
<sequence>MKLACISYFLPGKENNHGPNSLIYQIIAHRCRNISIDLYLPQEILDKADGERIATIEQDLAVKIHPLCGEQPSLFQRLLSSWWPSGARLHYRIDDLLNHDYDLVWGYPFWTAPYVNRVPARKVISGMDCATLLYIRKVKACVTDRPLQIFRYSLALVMAFLFESIFLRHIKVHVVGRSDQITLKMLGVDSFYVPHPTNPIAMSDHETVRIRSARTVRILVANSLDVFYGSDTVLKWLKALFAIAPRFPGTEFEIVFHKGNAELIKKYLAREKIPNQFKMTFVGWIDNYEEFLLAIDIQIFPLDIGVGTKTSVLTALYMNVICIGTSVACENIETQSAPQHLLRADSPDEFVRQFMEAMTCLQDHTCYPLGYALSPMHSPTSSAANFWERSLS</sequence>
<dbReference type="GO" id="GO:0016740">
    <property type="term" value="F:transferase activity"/>
    <property type="evidence" value="ECO:0007669"/>
    <property type="project" value="UniProtKB-KW"/>
</dbReference>
<name>A0A5A9XE49_9BACT</name>
<dbReference type="AlphaFoldDB" id="A0A5A9XE49"/>
<keyword evidence="2" id="KW-1185">Reference proteome</keyword>
<organism evidence="1 2">
    <name type="scientific">Oryzomonas rubra</name>
    <dbReference type="NCBI Taxonomy" id="2509454"/>
    <lineage>
        <taxon>Bacteria</taxon>
        <taxon>Pseudomonadati</taxon>
        <taxon>Thermodesulfobacteriota</taxon>
        <taxon>Desulfuromonadia</taxon>
        <taxon>Geobacterales</taxon>
        <taxon>Geobacteraceae</taxon>
        <taxon>Oryzomonas</taxon>
    </lineage>
</organism>
<evidence type="ECO:0000313" key="1">
    <source>
        <dbReference type="EMBL" id="KAA0891236.1"/>
    </source>
</evidence>
<evidence type="ECO:0000313" key="2">
    <source>
        <dbReference type="Proteomes" id="UP000324298"/>
    </source>
</evidence>
<accession>A0A5A9XE49</accession>
<protein>
    <submittedName>
        <fullName evidence="1">Glycosyltransferase</fullName>
    </submittedName>
</protein>
<reference evidence="1 2" key="1">
    <citation type="submission" date="2019-04" db="EMBL/GenBank/DDBJ databases">
        <title>Geobacter ruber sp. nov., ferric-reducing bacteria isolated from paddy soil.</title>
        <authorList>
            <person name="Xu Z."/>
            <person name="Masuda Y."/>
            <person name="Itoh H."/>
            <person name="Senoo K."/>
        </authorList>
    </citation>
    <scope>NUCLEOTIDE SEQUENCE [LARGE SCALE GENOMIC DNA]</scope>
    <source>
        <strain evidence="1 2">Red88</strain>
    </source>
</reference>
<dbReference type="SUPFAM" id="SSF53756">
    <property type="entry name" value="UDP-Glycosyltransferase/glycogen phosphorylase"/>
    <property type="match status" value="1"/>
</dbReference>
<gene>
    <name evidence="1" type="ORF">ET418_10645</name>
</gene>
<dbReference type="Proteomes" id="UP000324298">
    <property type="component" value="Unassembled WGS sequence"/>
</dbReference>